<gene>
    <name evidence="6" type="ORF">AVDCRST_MAG10-2430</name>
</gene>
<feature type="compositionally biased region" description="Basic and acidic residues" evidence="5">
    <location>
        <begin position="522"/>
        <end position="532"/>
    </location>
</feature>
<dbReference type="GO" id="GO:0006231">
    <property type="term" value="P:dTMP biosynthetic process"/>
    <property type="evidence" value="ECO:0007669"/>
    <property type="project" value="InterPro"/>
</dbReference>
<dbReference type="PANTHER" id="PTHR34934">
    <property type="entry name" value="FLAVIN-DEPENDENT THYMIDYLATE SYNTHASE"/>
    <property type="match status" value="1"/>
</dbReference>
<dbReference type="InterPro" id="IPR036098">
    <property type="entry name" value="Thymidylate_synthase_ThyX_sf"/>
</dbReference>
<name>A0A6J4IKF6_9ACTN</name>
<evidence type="ECO:0000256" key="5">
    <source>
        <dbReference type="SAM" id="MobiDB-lite"/>
    </source>
</evidence>
<dbReference type="GO" id="GO:0004799">
    <property type="term" value="F:thymidylate synthase activity"/>
    <property type="evidence" value="ECO:0007669"/>
    <property type="project" value="TreeGrafter"/>
</dbReference>
<protein>
    <submittedName>
        <fullName evidence="6">Thymidylate synthase ThyX</fullName>
        <ecNumber evidence="6">2.1.1.148</ecNumber>
    </submittedName>
</protein>
<dbReference type="Pfam" id="PF02511">
    <property type="entry name" value="Thy1"/>
    <property type="match status" value="2"/>
</dbReference>
<dbReference type="InterPro" id="IPR003669">
    <property type="entry name" value="Thymidylate_synthase_ThyX"/>
</dbReference>
<dbReference type="EMBL" id="CADCTB010000148">
    <property type="protein sequence ID" value="CAA9254959.1"/>
    <property type="molecule type" value="Genomic_DNA"/>
</dbReference>
<dbReference type="CDD" id="cd20175">
    <property type="entry name" value="ThyX"/>
    <property type="match status" value="1"/>
</dbReference>
<evidence type="ECO:0000313" key="6">
    <source>
        <dbReference type="EMBL" id="CAA9254959.1"/>
    </source>
</evidence>
<dbReference type="EC" id="2.1.1.148" evidence="6"/>
<keyword evidence="4" id="KW-0274">FAD</keyword>
<dbReference type="PANTHER" id="PTHR34934:SF1">
    <property type="entry name" value="FLAVIN-DEPENDENT THYMIDYLATE SYNTHASE"/>
    <property type="match status" value="1"/>
</dbReference>
<dbReference type="GO" id="GO:0032259">
    <property type="term" value="P:methylation"/>
    <property type="evidence" value="ECO:0007669"/>
    <property type="project" value="UniProtKB-KW"/>
</dbReference>
<keyword evidence="1 6" id="KW-0489">Methyltransferase</keyword>
<organism evidence="6">
    <name type="scientific">uncultured Acidimicrobiales bacterium</name>
    <dbReference type="NCBI Taxonomy" id="310071"/>
    <lineage>
        <taxon>Bacteria</taxon>
        <taxon>Bacillati</taxon>
        <taxon>Actinomycetota</taxon>
        <taxon>Acidimicrobiia</taxon>
        <taxon>Acidimicrobiales</taxon>
        <taxon>environmental samples</taxon>
    </lineage>
</organism>
<keyword evidence="3" id="KW-0545">Nucleotide biosynthesis</keyword>
<dbReference type="GO" id="GO:0070402">
    <property type="term" value="F:NADPH binding"/>
    <property type="evidence" value="ECO:0007669"/>
    <property type="project" value="TreeGrafter"/>
</dbReference>
<evidence type="ECO:0000256" key="3">
    <source>
        <dbReference type="ARBA" id="ARBA00022727"/>
    </source>
</evidence>
<sequence>MHPYVAERWTDQEADVLRRYFTNLDGPVFALVNLPEVVKGALFARYSRSHKSLRRLFLDEFVGDLDTDGDASIDATVGVKRAEALYERVFSEYGDDSVAQLGGVHLACEQASNLLTKILEWGRLMAYLEQSTRYVAYDARLGGRYRYHRDPAVLASPLGTRYVADLDHLFDTYRALVPVMSDHYRARHPKEAGDSDFVYRQSIKAKAFDALRGLLPAAALSNVGIYGTGQAYELLLLRMRGHALPEAREYAELMVAELRKVIPSFLTRLDRPDRGGEWTAYLAATGRATAQVAERLFAGMEPEPRPAVTLVDFDPDGEDKLLAAMLYPHLDLPDDQVLARVRTLSAGERQAVADAYVGERRNRRHKPGRALEHLSYRFDVLSDYGAFRDLQRHRMLTIQWQGLTPRHGYVMADDVVSAGASAAFEEAMGCSAALHDALTPHFPAQASYAVSLAYKLRYSMELNARAALHMLELRTSPAGHPSYRRICQDMHRLIAEQAGHRIVAGLMAFVDHSDAGAGLERLPGERRAEARRSSPTGQVST</sequence>
<feature type="region of interest" description="Disordered" evidence="5">
    <location>
        <begin position="520"/>
        <end position="541"/>
    </location>
</feature>
<dbReference type="GO" id="GO:0050660">
    <property type="term" value="F:flavin adenine dinucleotide binding"/>
    <property type="evidence" value="ECO:0007669"/>
    <property type="project" value="InterPro"/>
</dbReference>
<dbReference type="Gene3D" id="3.30.1360.170">
    <property type="match status" value="2"/>
</dbReference>
<dbReference type="AlphaFoldDB" id="A0A6J4IKF6"/>
<reference evidence="6" key="1">
    <citation type="submission" date="2020-02" db="EMBL/GenBank/DDBJ databases">
        <authorList>
            <person name="Meier V. D."/>
        </authorList>
    </citation>
    <scope>NUCLEOTIDE SEQUENCE</scope>
    <source>
        <strain evidence="6">AVDCRST_MAG10</strain>
    </source>
</reference>
<accession>A0A6J4IKF6</accession>
<evidence type="ECO:0000256" key="2">
    <source>
        <dbReference type="ARBA" id="ARBA00022630"/>
    </source>
</evidence>
<dbReference type="SUPFAM" id="SSF69796">
    <property type="entry name" value="Thymidylate synthase-complementing protein Thy1"/>
    <property type="match status" value="2"/>
</dbReference>
<evidence type="ECO:0000256" key="1">
    <source>
        <dbReference type="ARBA" id="ARBA00022603"/>
    </source>
</evidence>
<keyword evidence="2" id="KW-0285">Flavoprotein</keyword>
<evidence type="ECO:0000256" key="4">
    <source>
        <dbReference type="ARBA" id="ARBA00022827"/>
    </source>
</evidence>
<proteinExistence type="predicted"/>
<dbReference type="PROSITE" id="PS51331">
    <property type="entry name" value="THYX"/>
    <property type="match status" value="2"/>
</dbReference>
<keyword evidence="6" id="KW-0808">Transferase</keyword>
<dbReference type="GO" id="GO:0050797">
    <property type="term" value="F:thymidylate synthase (FAD) activity"/>
    <property type="evidence" value="ECO:0007669"/>
    <property type="project" value="UniProtKB-EC"/>
</dbReference>